<name>A0A3R6Z939_9STRA</name>
<dbReference type="Pfam" id="PF03124">
    <property type="entry name" value="EXS"/>
    <property type="match status" value="1"/>
</dbReference>
<evidence type="ECO:0000256" key="4">
    <source>
        <dbReference type="ARBA" id="ARBA00023136"/>
    </source>
</evidence>
<comment type="caution">
    <text evidence="8">The sequence shown here is derived from an EMBL/GenBank/DDBJ whole genome shotgun (WGS) entry which is preliminary data.</text>
</comment>
<gene>
    <name evidence="8" type="ORF">DYB32_001534</name>
</gene>
<keyword evidence="6" id="KW-0732">Signal</keyword>
<feature type="domain" description="EXS" evidence="7">
    <location>
        <begin position="33"/>
        <end position="143"/>
    </location>
</feature>
<comment type="subcellular location">
    <subcellularLocation>
        <location evidence="1">Membrane</location>
        <topology evidence="1">Multi-pass membrane protein</topology>
    </subcellularLocation>
</comment>
<feature type="signal peptide" evidence="6">
    <location>
        <begin position="1"/>
        <end position="16"/>
    </location>
</feature>
<evidence type="ECO:0000313" key="8">
    <source>
        <dbReference type="EMBL" id="RHY33567.1"/>
    </source>
</evidence>
<protein>
    <recommendedName>
        <fullName evidence="7">EXS domain-containing protein</fullName>
    </recommendedName>
</protein>
<reference evidence="8 9" key="1">
    <citation type="submission" date="2018-08" db="EMBL/GenBank/DDBJ databases">
        <title>Aphanomyces genome sequencing and annotation.</title>
        <authorList>
            <person name="Minardi D."/>
            <person name="Oidtmann B."/>
            <person name="Van Der Giezen M."/>
            <person name="Studholme D.J."/>
        </authorList>
    </citation>
    <scope>NUCLEOTIDE SEQUENCE [LARGE SCALE GENOMIC DNA]</scope>
    <source>
        <strain evidence="8 9">NJM0002</strain>
    </source>
</reference>
<evidence type="ECO:0000256" key="2">
    <source>
        <dbReference type="ARBA" id="ARBA00022692"/>
    </source>
</evidence>
<feature type="transmembrane region" description="Helical" evidence="5">
    <location>
        <begin position="80"/>
        <end position="101"/>
    </location>
</feature>
<dbReference type="InterPro" id="IPR004342">
    <property type="entry name" value="EXS_C"/>
</dbReference>
<accession>A0A3R6Z939</accession>
<keyword evidence="2 5" id="KW-0812">Transmembrane</keyword>
<evidence type="ECO:0000256" key="3">
    <source>
        <dbReference type="ARBA" id="ARBA00022989"/>
    </source>
</evidence>
<dbReference type="EMBL" id="QUSY01000069">
    <property type="protein sequence ID" value="RHY33567.1"/>
    <property type="molecule type" value="Genomic_DNA"/>
</dbReference>
<feature type="transmembrane region" description="Helical" evidence="5">
    <location>
        <begin position="113"/>
        <end position="131"/>
    </location>
</feature>
<keyword evidence="3 5" id="KW-1133">Transmembrane helix</keyword>
<keyword evidence="4 5" id="KW-0472">Membrane</keyword>
<dbReference type="AlphaFoldDB" id="A0A3R6Z939"/>
<feature type="transmembrane region" description="Helical" evidence="5">
    <location>
        <begin position="36"/>
        <end position="59"/>
    </location>
</feature>
<dbReference type="Proteomes" id="UP000285060">
    <property type="component" value="Unassembled WGS sequence"/>
</dbReference>
<evidence type="ECO:0000256" key="5">
    <source>
        <dbReference type="SAM" id="Phobius"/>
    </source>
</evidence>
<keyword evidence="9" id="KW-1185">Reference proteome</keyword>
<evidence type="ECO:0000259" key="7">
    <source>
        <dbReference type="Pfam" id="PF03124"/>
    </source>
</evidence>
<proteinExistence type="predicted"/>
<evidence type="ECO:0000256" key="1">
    <source>
        <dbReference type="ARBA" id="ARBA00004141"/>
    </source>
</evidence>
<dbReference type="VEuPathDB" id="FungiDB:H310_00966"/>
<evidence type="ECO:0000313" key="9">
    <source>
        <dbReference type="Proteomes" id="UP000285060"/>
    </source>
</evidence>
<feature type="chain" id="PRO_5018697699" description="EXS domain-containing protein" evidence="6">
    <location>
        <begin position="17"/>
        <end position="143"/>
    </location>
</feature>
<evidence type="ECO:0000256" key="6">
    <source>
        <dbReference type="SAM" id="SignalP"/>
    </source>
</evidence>
<organism evidence="8 9">
    <name type="scientific">Aphanomyces invadans</name>
    <dbReference type="NCBI Taxonomy" id="157072"/>
    <lineage>
        <taxon>Eukaryota</taxon>
        <taxon>Sar</taxon>
        <taxon>Stramenopiles</taxon>
        <taxon>Oomycota</taxon>
        <taxon>Saprolegniomycetes</taxon>
        <taxon>Saprolegniales</taxon>
        <taxon>Verrucalvaceae</taxon>
        <taxon>Aphanomyces</taxon>
    </lineage>
</organism>
<dbReference type="GO" id="GO:0016020">
    <property type="term" value="C:membrane"/>
    <property type="evidence" value="ECO:0007669"/>
    <property type="project" value="UniProtKB-SubCell"/>
</dbReference>
<sequence length="143" mass="16912">MHVGMMVVLFIWVVWDSVIDDSKNHNLWESSVMAVYRAIGVLILLLWCWCVQVYVFNWYSIPFLAIFEWKATKSVQFVSLVRHAVSITIAYLVNLLVYYKAVRGDIPRLVPPYIIPFLLYVVLLVKLVYPLKQRRSLLMTMWR</sequence>